<dbReference type="KEGG" id="pno:SNOG_10710"/>
<feature type="compositionally biased region" description="Basic and acidic residues" evidence="1">
    <location>
        <begin position="71"/>
        <end position="87"/>
    </location>
</feature>
<dbReference type="OrthoDB" id="3945172at2759"/>
<sequence length="105" mass="11074">MFRKLASTSLRIQTRQFSLSTARRAGSDGSVKADKHAVNKAQAGETHNIQEANAQAGMKNKNSETGGNATDQKDTAGGKEKAKKEFPEAPDVAIGMQDERGGKGG</sequence>
<accession>A0A7U2I7H5</accession>
<evidence type="ECO:0000313" key="2">
    <source>
        <dbReference type="EMBL" id="QRD04774.1"/>
    </source>
</evidence>
<evidence type="ECO:0000256" key="1">
    <source>
        <dbReference type="SAM" id="MobiDB-lite"/>
    </source>
</evidence>
<evidence type="ECO:0000313" key="3">
    <source>
        <dbReference type="Proteomes" id="UP000663193"/>
    </source>
</evidence>
<organism evidence="2 3">
    <name type="scientific">Phaeosphaeria nodorum (strain SN15 / ATCC MYA-4574 / FGSC 10173)</name>
    <name type="common">Glume blotch fungus</name>
    <name type="synonym">Parastagonospora nodorum</name>
    <dbReference type="NCBI Taxonomy" id="321614"/>
    <lineage>
        <taxon>Eukaryota</taxon>
        <taxon>Fungi</taxon>
        <taxon>Dikarya</taxon>
        <taxon>Ascomycota</taxon>
        <taxon>Pezizomycotina</taxon>
        <taxon>Dothideomycetes</taxon>
        <taxon>Pleosporomycetidae</taxon>
        <taxon>Pleosporales</taxon>
        <taxon>Pleosporineae</taxon>
        <taxon>Phaeosphaeriaceae</taxon>
        <taxon>Parastagonospora</taxon>
    </lineage>
</organism>
<name>A0A7U2I7H5_PHANO</name>
<dbReference type="OMA" id="PAIGMQD"/>
<feature type="region of interest" description="Disordered" evidence="1">
    <location>
        <begin position="17"/>
        <end position="105"/>
    </location>
</feature>
<gene>
    <name evidence="2" type="ORF">JI435_107100</name>
</gene>
<proteinExistence type="predicted"/>
<protein>
    <submittedName>
        <fullName evidence="2">Uncharacterized protein</fullName>
    </submittedName>
</protein>
<keyword evidence="3" id="KW-1185">Reference proteome</keyword>
<dbReference type="VEuPathDB" id="FungiDB:JI435_107100"/>
<reference evidence="3" key="1">
    <citation type="journal article" date="2021" name="BMC Genomics">
        <title>Chromosome-level genome assembly and manually-curated proteome of model necrotroph Parastagonospora nodorum Sn15 reveals a genome-wide trove of candidate effector homologs, and redundancy of virulence-related functions within an accessory chromosome.</title>
        <authorList>
            <person name="Bertazzoni S."/>
            <person name="Jones D.A.B."/>
            <person name="Phan H.T."/>
            <person name="Tan K.-C."/>
            <person name="Hane J.K."/>
        </authorList>
    </citation>
    <scope>NUCLEOTIDE SEQUENCE [LARGE SCALE GENOMIC DNA]</scope>
    <source>
        <strain evidence="3">SN15 / ATCC MYA-4574 / FGSC 10173)</strain>
    </source>
</reference>
<dbReference type="RefSeq" id="XP_001800971.1">
    <property type="nucleotide sequence ID" value="XM_001800919.1"/>
</dbReference>
<dbReference type="EMBL" id="CP069039">
    <property type="protein sequence ID" value="QRD04774.1"/>
    <property type="molecule type" value="Genomic_DNA"/>
</dbReference>
<dbReference type="AlphaFoldDB" id="A0A7U2I7H5"/>
<dbReference type="Proteomes" id="UP000663193">
    <property type="component" value="Chromosome 17"/>
</dbReference>